<gene>
    <name evidence="2" type="ORF">GACE_1909</name>
</gene>
<dbReference type="InterPro" id="IPR006037">
    <property type="entry name" value="RCK_C"/>
</dbReference>
<feature type="domain" description="RCK C-terminal" evidence="1">
    <location>
        <begin position="303"/>
        <end position="389"/>
    </location>
</feature>
<evidence type="ECO:0000313" key="2">
    <source>
        <dbReference type="EMBL" id="AIY90935.1"/>
    </source>
</evidence>
<reference evidence="2 3" key="1">
    <citation type="journal article" date="2015" name="Appl. Environ. Microbiol.">
        <title>The Geoglobus acetivorans genome: Fe(III) reduction, acetate utilization, autotrophic growth, and degradation of aromatic compounds in a hyperthermophilic archaeon.</title>
        <authorList>
            <person name="Mardanov A.V."/>
            <person name="Slododkina G.B."/>
            <person name="Slobodkin A.I."/>
            <person name="Beletsky A.V."/>
            <person name="Gavrilov S.N."/>
            <person name="Kublanov I.V."/>
            <person name="Bonch-Osmolovskaya E.A."/>
            <person name="Skryabin K.G."/>
            <person name="Ravin N.V."/>
        </authorList>
    </citation>
    <scope>NUCLEOTIDE SEQUENCE [LARGE SCALE GENOMIC DNA]</scope>
    <source>
        <strain evidence="2 3">SBH6</strain>
    </source>
</reference>
<evidence type="ECO:0000313" key="3">
    <source>
        <dbReference type="Proteomes" id="UP000030624"/>
    </source>
</evidence>
<dbReference type="Proteomes" id="UP000030624">
    <property type="component" value="Chromosome"/>
</dbReference>
<dbReference type="Gene3D" id="1.20.58.220">
    <property type="entry name" value="Phosphate transport system protein phou homolog 2, domain 2"/>
    <property type="match status" value="2"/>
</dbReference>
<dbReference type="Pfam" id="PF01895">
    <property type="entry name" value="PhoU"/>
    <property type="match status" value="2"/>
</dbReference>
<keyword evidence="2" id="KW-0407">Ion channel</keyword>
<accession>A0A0A7GFS8</accession>
<dbReference type="eggNOG" id="arCOG01963">
    <property type="taxonomic scope" value="Archaea"/>
</dbReference>
<evidence type="ECO:0000259" key="1">
    <source>
        <dbReference type="PROSITE" id="PS51202"/>
    </source>
</evidence>
<dbReference type="PANTHER" id="PTHR30445:SF8">
    <property type="entry name" value="K(+)_H(+) ANTIPORTER SUBUNIT KHTT"/>
    <property type="match status" value="1"/>
</dbReference>
<dbReference type="InterPro" id="IPR038078">
    <property type="entry name" value="PhoU-like_sf"/>
</dbReference>
<dbReference type="GO" id="GO:0006813">
    <property type="term" value="P:potassium ion transport"/>
    <property type="evidence" value="ECO:0007669"/>
    <property type="project" value="InterPro"/>
</dbReference>
<dbReference type="PROSITE" id="PS51202">
    <property type="entry name" value="RCK_C"/>
    <property type="match status" value="2"/>
</dbReference>
<dbReference type="KEGG" id="gac:GACE_1909"/>
<protein>
    <submittedName>
        <fullName evidence="2">Potassium channel protein</fullName>
    </submittedName>
</protein>
<dbReference type="InterPro" id="IPR036721">
    <property type="entry name" value="RCK_C_sf"/>
</dbReference>
<dbReference type="Gene3D" id="3.30.70.1450">
    <property type="entry name" value="Regulator of K+ conductance, C-terminal domain"/>
    <property type="match status" value="2"/>
</dbReference>
<dbReference type="HOGENOM" id="CLU_057266_0_0_2"/>
<dbReference type="STRING" id="565033.GACE_1909"/>
<dbReference type="SUPFAM" id="SSF109755">
    <property type="entry name" value="PhoU-like"/>
    <property type="match status" value="2"/>
</dbReference>
<dbReference type="InterPro" id="IPR050144">
    <property type="entry name" value="AAE_transporter"/>
</dbReference>
<dbReference type="GO" id="GO:0008324">
    <property type="term" value="F:monoatomic cation transmembrane transporter activity"/>
    <property type="evidence" value="ECO:0007669"/>
    <property type="project" value="InterPro"/>
</dbReference>
<dbReference type="RefSeq" id="WP_052400270.1">
    <property type="nucleotide sequence ID" value="NZ_CP009552.1"/>
</dbReference>
<dbReference type="InterPro" id="IPR026022">
    <property type="entry name" value="PhoU_dom"/>
</dbReference>
<feature type="domain" description="RCK C-terminal" evidence="1">
    <location>
        <begin position="102"/>
        <end position="187"/>
    </location>
</feature>
<dbReference type="EMBL" id="CP009552">
    <property type="protein sequence ID" value="AIY90935.1"/>
    <property type="molecule type" value="Genomic_DNA"/>
</dbReference>
<organism evidence="2 3">
    <name type="scientific">Geoglobus acetivorans</name>
    <dbReference type="NCBI Taxonomy" id="565033"/>
    <lineage>
        <taxon>Archaea</taxon>
        <taxon>Methanobacteriati</taxon>
        <taxon>Methanobacteriota</taxon>
        <taxon>Archaeoglobi</taxon>
        <taxon>Archaeoglobales</taxon>
        <taxon>Archaeoglobaceae</taxon>
        <taxon>Geoglobus</taxon>
    </lineage>
</organism>
<keyword evidence="2" id="KW-0406">Ion transport</keyword>
<dbReference type="GeneID" id="24798483"/>
<dbReference type="AlphaFoldDB" id="A0A0A7GFS8"/>
<name>A0A0A7GFS8_GEOAI</name>
<dbReference type="PANTHER" id="PTHR30445">
    <property type="entry name" value="K(+)_H(+) ANTIPORTER SUBUNIT KHTT"/>
    <property type="match status" value="1"/>
</dbReference>
<keyword evidence="2" id="KW-0813">Transport</keyword>
<dbReference type="SUPFAM" id="SSF116726">
    <property type="entry name" value="TrkA C-terminal domain-like"/>
    <property type="match status" value="2"/>
</dbReference>
<dbReference type="Pfam" id="PF02080">
    <property type="entry name" value="TrkA_C"/>
    <property type="match status" value="2"/>
</dbReference>
<proteinExistence type="predicted"/>
<sequence length="393" mass="43709">MPKTVKELLVEIKDTTELMVDLAYSAILFDNEDIAEEVLDLEGKISDLIRQLRVVSILAGRRAEEAELVSSVLHIASAAQKIGESAGDIATLVLRGFKLPKEMVNEILLESEETLVRAVVSEDSEIADRTLGEIRLHSITGMKVIAIKRGFDWIFDPDRDVKIRRGDVLFARGDISGVKDFFRLASNKEIHMESSEIKDKRLEKTVSILIEIKDLSELSVDLGYSSIIFYNEDIAQEVYYLEEKIDNLKMELLKWTLQAAKNAEGDDEIKILMSLIEIAYSSEVIADAAKDIAGIVVNQLEIHPIFKTAMLESDEIIAVVEVLKGCELDGKTLGEARVETNTGMHVLAIKRGNRWITKPRASTKIEAGDLLFVKGPKEGEKALTQLCSISLPA</sequence>